<protein>
    <submittedName>
        <fullName evidence="2">Uncharacterized protein</fullName>
    </submittedName>
</protein>
<dbReference type="PANTHER" id="PTHR33331:SF13">
    <property type="entry name" value="COILED-COIL DOMAIN CONTAINING 162"/>
    <property type="match status" value="1"/>
</dbReference>
<dbReference type="KEGG" id="tad:TRIADDRAFT_52370"/>
<sequence length="580" mass="68435">MSLNLQEITNTKTLKVFEKFYRREVILPVLKDATRDHNLLQEHERLLQITDTEKIDLPEIISDFELKYRQIQHILVAIECHMIVQMRKKVAKDHSFVLTEKVKIDHTLPNDLWQKEGTAETIIIDRPYLADDFVRCLSKNIKDSGDNIIISKTYLSDCLRKLDCKVMERERICYENYSSFYEGLLKHLRYLCHIREQEVKNLQSTVGQISEENFANAHFQLADKFYQLVLEITALRAKIADMRDYSLDQEQFIRKNIKNSFDNLVKNLYHSSTTLKSRFNDYRCHFYNDIQQNIQETRKKTIQKLKTVKDQSIISKDGYKKLDAILEKSQKFRELHKENIYLNQYEEQLKEKVNKMQKGNLQIKMKADEEITLLRQQLEALRKCIEHLEKDRESLQKKLAAEEYEKVQKTHVAQQQAQNRKQLELAKRENFLQLIDDLKTKDVLLQEVTGKFEKNQKEVAVVEAKGRKAVEHLQKKIAHERSLKLNAFHKVDDLQVQINEFEEKQYSLLNSSGRAQPLKDIKLKTRCFSAIPRGPGSSHIQAANNDRIKRMTRPKTCNARLRTSRSTREESIEGVEIQEL</sequence>
<evidence type="ECO:0000313" key="2">
    <source>
        <dbReference type="EMBL" id="EDV29700.1"/>
    </source>
</evidence>
<accession>B3RI69</accession>
<dbReference type="EMBL" id="DS985241">
    <property type="protein sequence ID" value="EDV29700.1"/>
    <property type="molecule type" value="Genomic_DNA"/>
</dbReference>
<proteinExistence type="predicted"/>
<dbReference type="OMA" id="RERICYE"/>
<evidence type="ECO:0000256" key="1">
    <source>
        <dbReference type="SAM" id="Coils"/>
    </source>
</evidence>
<reference evidence="2 3" key="1">
    <citation type="journal article" date="2008" name="Nature">
        <title>The Trichoplax genome and the nature of placozoans.</title>
        <authorList>
            <person name="Srivastava M."/>
            <person name="Begovic E."/>
            <person name="Chapman J."/>
            <person name="Putnam N.H."/>
            <person name="Hellsten U."/>
            <person name="Kawashima T."/>
            <person name="Kuo A."/>
            <person name="Mitros T."/>
            <person name="Salamov A."/>
            <person name="Carpenter M.L."/>
            <person name="Signorovitch A.Y."/>
            <person name="Moreno M.A."/>
            <person name="Kamm K."/>
            <person name="Grimwood J."/>
            <person name="Schmutz J."/>
            <person name="Shapiro H."/>
            <person name="Grigoriev I.V."/>
            <person name="Buss L.W."/>
            <person name="Schierwater B."/>
            <person name="Dellaporta S.L."/>
            <person name="Rokhsar D.S."/>
        </authorList>
    </citation>
    <scope>NUCLEOTIDE SEQUENCE [LARGE SCALE GENOMIC DNA]</scope>
    <source>
        <strain evidence="2 3">Grell-BS-1999</strain>
    </source>
</reference>
<dbReference type="CTD" id="6749384"/>
<dbReference type="eggNOG" id="ENOG502S26T">
    <property type="taxonomic scope" value="Eukaryota"/>
</dbReference>
<dbReference type="InterPro" id="IPR040401">
    <property type="entry name" value="CCDC162"/>
</dbReference>
<dbReference type="InParanoid" id="B3RI69"/>
<keyword evidence="3" id="KW-1185">Reference proteome</keyword>
<dbReference type="OrthoDB" id="6132843at2759"/>
<gene>
    <name evidence="2" type="ORF">TRIADDRAFT_52370</name>
</gene>
<dbReference type="GeneID" id="6749384"/>
<organism evidence="2 3">
    <name type="scientific">Trichoplax adhaerens</name>
    <name type="common">Trichoplax reptans</name>
    <dbReference type="NCBI Taxonomy" id="10228"/>
    <lineage>
        <taxon>Eukaryota</taxon>
        <taxon>Metazoa</taxon>
        <taxon>Placozoa</taxon>
        <taxon>Uniplacotomia</taxon>
        <taxon>Trichoplacea</taxon>
        <taxon>Trichoplacidae</taxon>
        <taxon>Trichoplax</taxon>
    </lineage>
</organism>
<dbReference type="PANTHER" id="PTHR33331">
    <property type="entry name" value="COILED-COIL DOMAIN-CONTAINING PROTEIN 162"/>
    <property type="match status" value="1"/>
</dbReference>
<evidence type="ECO:0000313" key="3">
    <source>
        <dbReference type="Proteomes" id="UP000009022"/>
    </source>
</evidence>
<name>B3RI69_TRIAD</name>
<dbReference type="HOGENOM" id="CLU_470387_0_0_1"/>
<dbReference type="RefSeq" id="XP_002108902.1">
    <property type="nucleotide sequence ID" value="XM_002108866.1"/>
</dbReference>
<keyword evidence="1" id="KW-0175">Coiled coil</keyword>
<dbReference type="AlphaFoldDB" id="B3RI69"/>
<feature type="coiled-coil region" evidence="1">
    <location>
        <begin position="342"/>
        <end position="405"/>
    </location>
</feature>
<dbReference type="Proteomes" id="UP000009022">
    <property type="component" value="Unassembled WGS sequence"/>
</dbReference>